<organism evidence="1 2">
    <name type="scientific">Panagrolaimus sp. ES5</name>
    <dbReference type="NCBI Taxonomy" id="591445"/>
    <lineage>
        <taxon>Eukaryota</taxon>
        <taxon>Metazoa</taxon>
        <taxon>Ecdysozoa</taxon>
        <taxon>Nematoda</taxon>
        <taxon>Chromadorea</taxon>
        <taxon>Rhabditida</taxon>
        <taxon>Tylenchina</taxon>
        <taxon>Panagrolaimomorpha</taxon>
        <taxon>Panagrolaimoidea</taxon>
        <taxon>Panagrolaimidae</taxon>
        <taxon>Panagrolaimus</taxon>
    </lineage>
</organism>
<evidence type="ECO:0000313" key="2">
    <source>
        <dbReference type="WBParaSite" id="ES5_v2.g16710.t1"/>
    </source>
</evidence>
<protein>
    <submittedName>
        <fullName evidence="2">MATH domain-containing protein</fullName>
    </submittedName>
</protein>
<reference evidence="2" key="1">
    <citation type="submission" date="2022-11" db="UniProtKB">
        <authorList>
            <consortium name="WormBaseParasite"/>
        </authorList>
    </citation>
    <scope>IDENTIFICATION</scope>
</reference>
<dbReference type="Proteomes" id="UP000887579">
    <property type="component" value="Unplaced"/>
</dbReference>
<sequence length="194" mass="23366">MSLFLQERIKEQESDDRTSDKNIVFTFPWIFNFPFQDPNEENDEDAAAEISFTTSYKMGTTHWKICFSNEYHAIYVSNSMAEEWNGRCYISYTLYYDAEMRFEFFSSTRVKMEEEYGGYRKNLCTPDGYMTRFIDGMNKKKFSKCVIFVEMHLPLKYFLQPSFKRELYEQKSEISDILPDDYENDFRFEFLKNG</sequence>
<dbReference type="WBParaSite" id="ES5_v2.g16710.t1">
    <property type="protein sequence ID" value="ES5_v2.g16710.t1"/>
    <property type="gene ID" value="ES5_v2.g16710"/>
</dbReference>
<accession>A0AC34FHF0</accession>
<name>A0AC34FHF0_9BILA</name>
<proteinExistence type="predicted"/>
<evidence type="ECO:0000313" key="1">
    <source>
        <dbReference type="Proteomes" id="UP000887579"/>
    </source>
</evidence>